<comment type="caution">
    <text evidence="1">The sequence shown here is derived from an EMBL/GenBank/DDBJ whole genome shotgun (WGS) entry which is preliminary data.</text>
</comment>
<keyword evidence="5" id="KW-1185">Reference proteome</keyword>
<protein>
    <submittedName>
        <fullName evidence="1">Uncharacterized protein</fullName>
    </submittedName>
</protein>
<organism evidence="1 4">
    <name type="scientific">Rotaria sordida</name>
    <dbReference type="NCBI Taxonomy" id="392033"/>
    <lineage>
        <taxon>Eukaryota</taxon>
        <taxon>Metazoa</taxon>
        <taxon>Spiralia</taxon>
        <taxon>Gnathifera</taxon>
        <taxon>Rotifera</taxon>
        <taxon>Eurotatoria</taxon>
        <taxon>Bdelloidea</taxon>
        <taxon>Philodinida</taxon>
        <taxon>Philodinidae</taxon>
        <taxon>Rotaria</taxon>
    </lineage>
</organism>
<name>A0A814AHM5_9BILA</name>
<dbReference type="EMBL" id="CAJNOL010000407">
    <property type="protein sequence ID" value="CAF1050613.1"/>
    <property type="molecule type" value="Genomic_DNA"/>
</dbReference>
<evidence type="ECO:0000313" key="1">
    <source>
        <dbReference type="EMBL" id="CAF0914346.1"/>
    </source>
</evidence>
<reference evidence="1" key="1">
    <citation type="submission" date="2021-02" db="EMBL/GenBank/DDBJ databases">
        <authorList>
            <person name="Nowell W R."/>
        </authorList>
    </citation>
    <scope>NUCLEOTIDE SEQUENCE</scope>
</reference>
<evidence type="ECO:0000313" key="4">
    <source>
        <dbReference type="Proteomes" id="UP000663854"/>
    </source>
</evidence>
<gene>
    <name evidence="2" type="ORF">JXQ802_LOCUS16636</name>
    <name evidence="3" type="ORF">JXQ802_LOCUS16712</name>
    <name evidence="1" type="ORF">PYM288_LOCUS10193</name>
</gene>
<dbReference type="AlphaFoldDB" id="A0A814AHM5"/>
<dbReference type="Proteomes" id="UP000663870">
    <property type="component" value="Unassembled WGS sequence"/>
</dbReference>
<evidence type="ECO:0000313" key="3">
    <source>
        <dbReference type="EMBL" id="CAF1052110.1"/>
    </source>
</evidence>
<evidence type="ECO:0000313" key="2">
    <source>
        <dbReference type="EMBL" id="CAF1050613.1"/>
    </source>
</evidence>
<dbReference type="EMBL" id="CAJNOH010000157">
    <property type="protein sequence ID" value="CAF0914346.1"/>
    <property type="molecule type" value="Genomic_DNA"/>
</dbReference>
<sequence length="232" mass="27112">MLCNIIHSSDVRPGDHLYRYRWFEIQQGVAVQFPKLSTIFVITYYKNTLTLVTLKEFKGQSCLKRVTYKQDNNNYANKLKFNRRRPSEEIVENAFLLLNWIKISPDRVKSLLGNDLSQFARKCCTTVHQEWHNAFHPNPEHTSTKKHFDTKQISRNNDSFNAALMCGIPFRQASKIGTDEFWTDKYDNKNCSSQTTRNDDEDHLLLLLEDTSNEPMVFSSTLNELSSDDEFL</sequence>
<dbReference type="Proteomes" id="UP000663854">
    <property type="component" value="Unassembled WGS sequence"/>
</dbReference>
<dbReference type="EMBL" id="CAJNOL010000410">
    <property type="protein sequence ID" value="CAF1052110.1"/>
    <property type="molecule type" value="Genomic_DNA"/>
</dbReference>
<proteinExistence type="predicted"/>
<accession>A0A814AHM5</accession>
<evidence type="ECO:0000313" key="5">
    <source>
        <dbReference type="Proteomes" id="UP000663870"/>
    </source>
</evidence>